<dbReference type="Gene3D" id="3.40.50.2000">
    <property type="entry name" value="Glycogen Phosphorylase B"/>
    <property type="match status" value="2"/>
</dbReference>
<dbReference type="STRING" id="1144548.SAMN05443287_101946"/>
<evidence type="ECO:0000259" key="3">
    <source>
        <dbReference type="Pfam" id="PF13439"/>
    </source>
</evidence>
<evidence type="ECO:0000313" key="5">
    <source>
        <dbReference type="Proteomes" id="UP000198707"/>
    </source>
</evidence>
<dbReference type="Pfam" id="PF13439">
    <property type="entry name" value="Glyco_transf_4"/>
    <property type="match status" value="1"/>
</dbReference>
<dbReference type="EMBL" id="FNYV01000001">
    <property type="protein sequence ID" value="SEI73889.1"/>
    <property type="molecule type" value="Genomic_DNA"/>
</dbReference>
<dbReference type="CDD" id="cd03801">
    <property type="entry name" value="GT4_PimA-like"/>
    <property type="match status" value="1"/>
</dbReference>
<dbReference type="PANTHER" id="PTHR45947:SF3">
    <property type="entry name" value="SULFOQUINOVOSYL TRANSFERASE SQD2"/>
    <property type="match status" value="1"/>
</dbReference>
<accession>A0A1H6T190</accession>
<reference evidence="5" key="1">
    <citation type="submission" date="2016-10" db="EMBL/GenBank/DDBJ databases">
        <authorList>
            <person name="Varghese N."/>
            <person name="Submissions S."/>
        </authorList>
    </citation>
    <scope>NUCLEOTIDE SEQUENCE [LARGE SCALE GENOMIC DNA]</scope>
    <source>
        <strain evidence="5">CGMCC 4.7038</strain>
    </source>
</reference>
<dbReference type="InterPro" id="IPR028098">
    <property type="entry name" value="Glyco_trans_4-like_N"/>
</dbReference>
<evidence type="ECO:0000256" key="2">
    <source>
        <dbReference type="ARBA" id="ARBA00022679"/>
    </source>
</evidence>
<organism evidence="4 5">
    <name type="scientific">Micromonospora phaseoli</name>
    <dbReference type="NCBI Taxonomy" id="1144548"/>
    <lineage>
        <taxon>Bacteria</taxon>
        <taxon>Bacillati</taxon>
        <taxon>Actinomycetota</taxon>
        <taxon>Actinomycetes</taxon>
        <taxon>Micromonosporales</taxon>
        <taxon>Micromonosporaceae</taxon>
        <taxon>Micromonospora</taxon>
    </lineage>
</organism>
<dbReference type="RefSeq" id="WP_092375155.1">
    <property type="nucleotide sequence ID" value="NZ_BOPI01000024.1"/>
</dbReference>
<feature type="domain" description="Glycosyltransferase subfamily 4-like N-terminal" evidence="3">
    <location>
        <begin position="12"/>
        <end position="111"/>
    </location>
</feature>
<dbReference type="Pfam" id="PF13692">
    <property type="entry name" value="Glyco_trans_1_4"/>
    <property type="match status" value="1"/>
</dbReference>
<gene>
    <name evidence="4" type="ORF">SAMN05443287_101946</name>
</gene>
<evidence type="ECO:0000256" key="1">
    <source>
        <dbReference type="ARBA" id="ARBA00022676"/>
    </source>
</evidence>
<keyword evidence="5" id="KW-1185">Reference proteome</keyword>
<sequence>MRVLVCLYTMEIGGSQINAIEIGAAVSKRGHEVIIYGPDGELRDMVRELDLEFVQAPSRDSPRLSIRHMRALADTVRCRRVDLVHAYEAAPILDAAYGTHLWRATPLVGTVMSMSVSKYLPTHLPLIVGTAEIAEGERPRRRSVDLLEPPVDTKANAPAADSTAARAQLDIADSDIAVVVVSRLVPSLKQEGILAAVAAVRMIGGEHPDVRLVVVGDGPSRESIRRAAVQTNAILGRQAVTLAGQMFDPRAAYAAADIVLGMGGSALRALAFAKPVVVQGERGFWELATPQSLDIFLRQGWYGIGDGSDGAPRLASILADLAAAPERRRALGEFGREVVTTYFSLEQAAKRQVEIYEGALRTRQSASRRFMAMCETSVHYAWFRARWLRQVAGRFRRGRPVSGT</sequence>
<evidence type="ECO:0000313" key="4">
    <source>
        <dbReference type="EMBL" id="SEI73889.1"/>
    </source>
</evidence>
<dbReference type="OrthoDB" id="3861448at2"/>
<name>A0A1H6T190_9ACTN</name>
<protein>
    <submittedName>
        <fullName evidence="4">Glycosyltransferase involved in cell wall bisynthesis</fullName>
    </submittedName>
</protein>
<dbReference type="PANTHER" id="PTHR45947">
    <property type="entry name" value="SULFOQUINOVOSYL TRANSFERASE SQD2"/>
    <property type="match status" value="1"/>
</dbReference>
<dbReference type="SUPFAM" id="SSF53756">
    <property type="entry name" value="UDP-Glycosyltransferase/glycogen phosphorylase"/>
    <property type="match status" value="1"/>
</dbReference>
<dbReference type="GO" id="GO:1901137">
    <property type="term" value="P:carbohydrate derivative biosynthetic process"/>
    <property type="evidence" value="ECO:0007669"/>
    <property type="project" value="UniProtKB-ARBA"/>
</dbReference>
<keyword evidence="1" id="KW-0328">Glycosyltransferase</keyword>
<dbReference type="Proteomes" id="UP000198707">
    <property type="component" value="Unassembled WGS sequence"/>
</dbReference>
<dbReference type="AlphaFoldDB" id="A0A1H6T190"/>
<dbReference type="GO" id="GO:0016758">
    <property type="term" value="F:hexosyltransferase activity"/>
    <property type="evidence" value="ECO:0007669"/>
    <property type="project" value="TreeGrafter"/>
</dbReference>
<proteinExistence type="predicted"/>
<dbReference type="InterPro" id="IPR050194">
    <property type="entry name" value="Glycosyltransferase_grp1"/>
</dbReference>
<keyword evidence="2 4" id="KW-0808">Transferase</keyword>